<evidence type="ECO:0000313" key="3">
    <source>
        <dbReference type="Proteomes" id="UP001596138"/>
    </source>
</evidence>
<keyword evidence="3" id="KW-1185">Reference proteome</keyword>
<protein>
    <submittedName>
        <fullName evidence="2">GyrI-like domain-containing protein</fullName>
    </submittedName>
</protein>
<comment type="caution">
    <text evidence="2">The sequence shown here is derived from an EMBL/GenBank/DDBJ whole genome shotgun (WGS) entry which is preliminary data.</text>
</comment>
<dbReference type="EMBL" id="JBHSTI010000008">
    <property type="protein sequence ID" value="MFC6237078.1"/>
    <property type="molecule type" value="Genomic_DNA"/>
</dbReference>
<gene>
    <name evidence="2" type="ORF">ACFQGU_04260</name>
</gene>
<proteinExistence type="predicted"/>
<dbReference type="InterPro" id="IPR011256">
    <property type="entry name" value="Reg_factor_effector_dom_sf"/>
</dbReference>
<sequence length="155" mass="15949">MIESIGVERLQPQPAAAVRGTARPEEIGAFVGAAYGDVVAALGAQGLGPVGAPVIRYALGAMDASGAAQVFALEAGFPCPPGFEGSGPVERVELPGGDAVVAVHVGRWQELGEAYAAVEAFFAEHALERAGDPWETYLDGPEADPHRTILTAPCR</sequence>
<dbReference type="Proteomes" id="UP001596138">
    <property type="component" value="Unassembled WGS sequence"/>
</dbReference>
<dbReference type="RefSeq" id="WP_386764123.1">
    <property type="nucleotide sequence ID" value="NZ_JBHSTI010000008.1"/>
</dbReference>
<name>A0ABW1SXD8_9ACTN</name>
<dbReference type="SMART" id="SM00871">
    <property type="entry name" value="AraC_E_bind"/>
    <property type="match status" value="1"/>
</dbReference>
<accession>A0ABW1SXD8</accession>
<dbReference type="Gene3D" id="3.20.80.10">
    <property type="entry name" value="Regulatory factor, effector binding domain"/>
    <property type="match status" value="1"/>
</dbReference>
<organism evidence="2 3">
    <name type="scientific">Longivirga aurantiaca</name>
    <dbReference type="NCBI Taxonomy" id="1837743"/>
    <lineage>
        <taxon>Bacteria</taxon>
        <taxon>Bacillati</taxon>
        <taxon>Actinomycetota</taxon>
        <taxon>Actinomycetes</taxon>
        <taxon>Sporichthyales</taxon>
        <taxon>Sporichthyaceae</taxon>
        <taxon>Longivirga</taxon>
    </lineage>
</organism>
<evidence type="ECO:0000313" key="2">
    <source>
        <dbReference type="EMBL" id="MFC6237078.1"/>
    </source>
</evidence>
<evidence type="ECO:0000259" key="1">
    <source>
        <dbReference type="SMART" id="SM00871"/>
    </source>
</evidence>
<dbReference type="InterPro" id="IPR029442">
    <property type="entry name" value="GyrI-like"/>
</dbReference>
<dbReference type="SUPFAM" id="SSF55136">
    <property type="entry name" value="Probable bacterial effector-binding domain"/>
    <property type="match status" value="1"/>
</dbReference>
<dbReference type="InterPro" id="IPR010499">
    <property type="entry name" value="AraC_E-bd"/>
</dbReference>
<dbReference type="Pfam" id="PF06445">
    <property type="entry name" value="GyrI-like"/>
    <property type="match status" value="1"/>
</dbReference>
<feature type="domain" description="AraC effector-binding" evidence="1">
    <location>
        <begin position="3"/>
        <end position="155"/>
    </location>
</feature>
<reference evidence="3" key="1">
    <citation type="journal article" date="2019" name="Int. J. Syst. Evol. Microbiol.">
        <title>The Global Catalogue of Microorganisms (GCM) 10K type strain sequencing project: providing services to taxonomists for standard genome sequencing and annotation.</title>
        <authorList>
            <consortium name="The Broad Institute Genomics Platform"/>
            <consortium name="The Broad Institute Genome Sequencing Center for Infectious Disease"/>
            <person name="Wu L."/>
            <person name="Ma J."/>
        </authorList>
    </citation>
    <scope>NUCLEOTIDE SEQUENCE [LARGE SCALE GENOMIC DNA]</scope>
    <source>
        <strain evidence="3">CGMCC 4.7317</strain>
    </source>
</reference>